<keyword evidence="8" id="KW-0698">rRNA processing</keyword>
<dbReference type="InterPro" id="IPR026570">
    <property type="entry name" value="CCDC86"/>
</dbReference>
<dbReference type="Pfam" id="PF03879">
    <property type="entry name" value="Cgr1"/>
    <property type="match status" value="1"/>
</dbReference>
<keyword evidence="6" id="KW-0158">Chromosome</keyword>
<evidence type="ECO:0000256" key="6">
    <source>
        <dbReference type="ARBA" id="ARBA00022454"/>
    </source>
</evidence>
<dbReference type="AlphaFoldDB" id="A0ABD2IZ34"/>
<dbReference type="PANTHER" id="PTHR13557">
    <property type="entry name" value="COILED-COIL DOMAIN-CONTAINING PROTEIN 86"/>
    <property type="match status" value="1"/>
</dbReference>
<evidence type="ECO:0000256" key="1">
    <source>
        <dbReference type="ARBA" id="ARBA00004090"/>
    </source>
</evidence>
<dbReference type="EMBL" id="JBICCN010000254">
    <property type="protein sequence ID" value="KAL3083462.1"/>
    <property type="molecule type" value="Genomic_DNA"/>
</dbReference>
<evidence type="ECO:0000256" key="13">
    <source>
        <dbReference type="ARBA" id="ARBA00093307"/>
    </source>
</evidence>
<evidence type="ECO:0000256" key="2">
    <source>
        <dbReference type="ARBA" id="ARBA00004286"/>
    </source>
</evidence>
<keyword evidence="7" id="KW-0690">Ribosome biogenesis</keyword>
<reference evidence="15 16" key="1">
    <citation type="submission" date="2024-10" db="EMBL/GenBank/DDBJ databases">
        <authorList>
            <person name="Kim D."/>
        </authorList>
    </citation>
    <scope>NUCLEOTIDE SEQUENCE [LARGE SCALE GENOMIC DNA]</scope>
    <source>
        <strain evidence="15">Taebaek</strain>
    </source>
</reference>
<keyword evidence="10" id="KW-0164">Citrullination</keyword>
<evidence type="ECO:0000256" key="14">
    <source>
        <dbReference type="SAM" id="MobiDB-lite"/>
    </source>
</evidence>
<feature type="region of interest" description="Disordered" evidence="14">
    <location>
        <begin position="1"/>
        <end position="75"/>
    </location>
</feature>
<feature type="region of interest" description="Disordered" evidence="14">
    <location>
        <begin position="90"/>
        <end position="110"/>
    </location>
</feature>
<dbReference type="GO" id="GO:0005730">
    <property type="term" value="C:nucleolus"/>
    <property type="evidence" value="ECO:0007669"/>
    <property type="project" value="UniProtKB-SubCell"/>
</dbReference>
<evidence type="ECO:0000256" key="3">
    <source>
        <dbReference type="ARBA" id="ARBA00004604"/>
    </source>
</evidence>
<accession>A0ABD2IZ34</accession>
<gene>
    <name evidence="15" type="ORF">niasHS_011264</name>
</gene>
<comment type="function">
    <text evidence="1">Involved in nucleolar integrity and required for processing of the pre-rRNA for the 60S ribosome subunit.</text>
</comment>
<evidence type="ECO:0000256" key="11">
    <source>
        <dbReference type="ARBA" id="ARBA00023054"/>
    </source>
</evidence>
<sequence length="150" mass="17611">MEIDSHPSAAIQPEPAPIEHQQEEQQQQNNTRILPKSKKWWKKALNIRPMANSSTKPRSSWERKMQKKGEREQCKAMEAEIRQRLADERNARAQALKEREQRRKSNERKAEVVQVIRNSAKLKRMKRKQLRTTVQMRDTTATASADGKQK</sequence>
<keyword evidence="11" id="KW-0175">Coiled coil</keyword>
<dbReference type="GO" id="GO:0005694">
    <property type="term" value="C:chromosome"/>
    <property type="evidence" value="ECO:0007669"/>
    <property type="project" value="UniProtKB-SubCell"/>
</dbReference>
<feature type="compositionally biased region" description="Basic and acidic residues" evidence="14">
    <location>
        <begin position="59"/>
        <end position="75"/>
    </location>
</feature>
<evidence type="ECO:0000256" key="7">
    <source>
        <dbReference type="ARBA" id="ARBA00022517"/>
    </source>
</evidence>
<evidence type="ECO:0000313" key="15">
    <source>
        <dbReference type="EMBL" id="KAL3083462.1"/>
    </source>
</evidence>
<proteinExistence type="inferred from homology"/>
<comment type="subcellular location">
    <subcellularLocation>
        <location evidence="2">Chromosome</location>
    </subcellularLocation>
    <subcellularLocation>
        <location evidence="3">Nucleus</location>
        <location evidence="3">Nucleolus</location>
    </subcellularLocation>
</comment>
<comment type="caution">
    <text evidence="15">The sequence shown here is derived from an EMBL/GenBank/DDBJ whole genome shotgun (WGS) entry which is preliminary data.</text>
</comment>
<dbReference type="PANTHER" id="PTHR13557:SF1">
    <property type="entry name" value="COILED-COIL DOMAIN-CONTAINING PROTEIN 86"/>
    <property type="match status" value="1"/>
</dbReference>
<dbReference type="Proteomes" id="UP001620645">
    <property type="component" value="Unassembled WGS sequence"/>
</dbReference>
<evidence type="ECO:0000256" key="8">
    <source>
        <dbReference type="ARBA" id="ARBA00022552"/>
    </source>
</evidence>
<evidence type="ECO:0000256" key="9">
    <source>
        <dbReference type="ARBA" id="ARBA00022553"/>
    </source>
</evidence>
<keyword evidence="16" id="KW-1185">Reference proteome</keyword>
<dbReference type="GO" id="GO:0006364">
    <property type="term" value="P:rRNA processing"/>
    <property type="evidence" value="ECO:0007669"/>
    <property type="project" value="UniProtKB-KW"/>
</dbReference>
<evidence type="ECO:0000256" key="12">
    <source>
        <dbReference type="ARBA" id="ARBA00023242"/>
    </source>
</evidence>
<evidence type="ECO:0000256" key="10">
    <source>
        <dbReference type="ARBA" id="ARBA00022934"/>
    </source>
</evidence>
<evidence type="ECO:0000313" key="16">
    <source>
        <dbReference type="Proteomes" id="UP001620645"/>
    </source>
</evidence>
<name>A0ABD2IZ34_HETSC</name>
<protein>
    <recommendedName>
        <fullName evidence="5">Coiled-coil domain-containing protein 86</fullName>
    </recommendedName>
</protein>
<feature type="region of interest" description="Disordered" evidence="14">
    <location>
        <begin position="122"/>
        <end position="150"/>
    </location>
</feature>
<organism evidence="15 16">
    <name type="scientific">Heterodera schachtii</name>
    <name type="common">Sugarbeet cyst nematode worm</name>
    <name type="synonym">Tylenchus schachtii</name>
    <dbReference type="NCBI Taxonomy" id="97005"/>
    <lineage>
        <taxon>Eukaryota</taxon>
        <taxon>Metazoa</taxon>
        <taxon>Ecdysozoa</taxon>
        <taxon>Nematoda</taxon>
        <taxon>Chromadorea</taxon>
        <taxon>Rhabditida</taxon>
        <taxon>Tylenchina</taxon>
        <taxon>Tylenchomorpha</taxon>
        <taxon>Tylenchoidea</taxon>
        <taxon>Heteroderidae</taxon>
        <taxon>Heteroderinae</taxon>
        <taxon>Heterodera</taxon>
    </lineage>
</organism>
<evidence type="ECO:0000256" key="4">
    <source>
        <dbReference type="ARBA" id="ARBA00007869"/>
    </source>
</evidence>
<comment type="similarity">
    <text evidence="4">Belongs to the CGR1 family.</text>
</comment>
<keyword evidence="12" id="KW-0539">Nucleus</keyword>
<comment type="function">
    <text evidence="13">Required for proper chromosome segregation during mitosis and error-free mitotic progression.</text>
</comment>
<evidence type="ECO:0000256" key="5">
    <source>
        <dbReference type="ARBA" id="ARBA00016738"/>
    </source>
</evidence>
<keyword evidence="9" id="KW-0597">Phosphoprotein</keyword>
<feature type="compositionally biased region" description="Polar residues" evidence="14">
    <location>
        <begin position="131"/>
        <end position="143"/>
    </location>
</feature>
<dbReference type="InterPro" id="IPR005579">
    <property type="entry name" value="Cgr1-like"/>
</dbReference>